<name>A0A6P2HE65_9BURK</name>
<dbReference type="GeneID" id="93167544"/>
<evidence type="ECO:0000313" key="2">
    <source>
        <dbReference type="Proteomes" id="UP000494162"/>
    </source>
</evidence>
<protein>
    <submittedName>
        <fullName evidence="1">Uncharacterized protein</fullName>
    </submittedName>
</protein>
<organism evidence="1 2">
    <name type="scientific">Burkholderia pseudomultivorans</name>
    <dbReference type="NCBI Taxonomy" id="1207504"/>
    <lineage>
        <taxon>Bacteria</taxon>
        <taxon>Pseudomonadati</taxon>
        <taxon>Pseudomonadota</taxon>
        <taxon>Betaproteobacteria</taxon>
        <taxon>Burkholderiales</taxon>
        <taxon>Burkholderiaceae</taxon>
        <taxon>Burkholderia</taxon>
        <taxon>Burkholderia cepacia complex</taxon>
    </lineage>
</organism>
<dbReference type="AlphaFoldDB" id="A0A6P2HE65"/>
<dbReference type="RefSeq" id="WP_174901412.1">
    <property type="nucleotide sequence ID" value="NZ_CABVPP010000002.1"/>
</dbReference>
<proteinExistence type="predicted"/>
<accession>A0A6P2HE65</accession>
<evidence type="ECO:0000313" key="1">
    <source>
        <dbReference type="EMBL" id="VWB14760.1"/>
    </source>
</evidence>
<reference evidence="1 2" key="1">
    <citation type="submission" date="2019-09" db="EMBL/GenBank/DDBJ databases">
        <authorList>
            <person name="Depoorter E."/>
        </authorList>
    </citation>
    <scope>NUCLEOTIDE SEQUENCE [LARGE SCALE GENOMIC DNA]</scope>
    <source>
        <strain evidence="1">LMG 26883</strain>
    </source>
</reference>
<sequence length="112" mass="12412">MTKAKKVVCPLLKKPCLEHECAWFSHVVGRDPQTGRDVDHWDCSVRWLPVMMTEGARQTRGVQAAVESMRNDVVQRQDGLNTALLTMATGIPNARAVVDVTERPSLIEGQGD</sequence>
<dbReference type="Proteomes" id="UP000494162">
    <property type="component" value="Unassembled WGS sequence"/>
</dbReference>
<dbReference type="EMBL" id="CABVPP010000002">
    <property type="protein sequence ID" value="VWB14760.1"/>
    <property type="molecule type" value="Genomic_DNA"/>
</dbReference>
<gene>
    <name evidence="1" type="ORF">BPS26883_00525</name>
</gene>